<reference evidence="8" key="1">
    <citation type="submission" date="2025-08" db="UniProtKB">
        <authorList>
            <consortium name="Ensembl"/>
        </authorList>
    </citation>
    <scope>IDENTIFICATION</scope>
</reference>
<keyword evidence="5" id="KW-0067">ATP-binding</keyword>
<evidence type="ECO:0000259" key="7">
    <source>
        <dbReference type="PROSITE" id="PS50011"/>
    </source>
</evidence>
<dbReference type="InterPro" id="IPR008271">
    <property type="entry name" value="Ser/Thr_kinase_AS"/>
</dbReference>
<reference evidence="8" key="2">
    <citation type="submission" date="2025-09" db="UniProtKB">
        <authorList>
            <consortium name="Ensembl"/>
        </authorList>
    </citation>
    <scope>IDENTIFICATION</scope>
</reference>
<evidence type="ECO:0000256" key="5">
    <source>
        <dbReference type="ARBA" id="ARBA00022840"/>
    </source>
</evidence>
<keyword evidence="1" id="KW-0723">Serine/threonine-protein kinase</keyword>
<evidence type="ECO:0000256" key="2">
    <source>
        <dbReference type="ARBA" id="ARBA00022679"/>
    </source>
</evidence>
<keyword evidence="3" id="KW-0547">Nucleotide-binding</keyword>
<feature type="region of interest" description="Disordered" evidence="6">
    <location>
        <begin position="235"/>
        <end position="271"/>
    </location>
</feature>
<evidence type="ECO:0000256" key="6">
    <source>
        <dbReference type="SAM" id="MobiDB-lite"/>
    </source>
</evidence>
<dbReference type="GO" id="GO:0004674">
    <property type="term" value="F:protein serine/threonine kinase activity"/>
    <property type="evidence" value="ECO:0007669"/>
    <property type="project" value="UniProtKB-KW"/>
</dbReference>
<sequence>SRVSYQSNFFGHSILIHMSQLIYATVEIRIKNHLLYHSVTSQCSRRWMSVSSAGVYVVMELCPNGDLKDFILQTKQLCLAIQYLHGINIAHRDIKCDNLLLDTNYNLKLCDFSISKRLAYTNGKLVLSSDFCGTPNYQAPEILKHRPYNPKLNDVWSMGIVLYEMLFGSLPFKNRNREEFVRLQMKRRITFPTTSSVSTQAKELIHSILQPVPENRITVNGLLESPWLLQGTMGEIDKAGPSGTKTTTKSSQKTQLDNKLQKASKSCSTKKTESHINMWPLQLKMHSEQHPPPPRVIRSPFCDFFFF</sequence>
<dbReference type="Gene3D" id="1.10.510.10">
    <property type="entry name" value="Transferase(Phosphotransferase) domain 1"/>
    <property type="match status" value="1"/>
</dbReference>
<dbReference type="Ensembl" id="ENSCVAT00000003106.1">
    <property type="protein sequence ID" value="ENSCVAP00000007556.1"/>
    <property type="gene ID" value="ENSCVAG00000009245.1"/>
</dbReference>
<keyword evidence="2" id="KW-0808">Transferase</keyword>
<dbReference type="GO" id="GO:0005524">
    <property type="term" value="F:ATP binding"/>
    <property type="evidence" value="ECO:0007669"/>
    <property type="project" value="UniProtKB-KW"/>
</dbReference>
<feature type="compositionally biased region" description="Low complexity" evidence="6">
    <location>
        <begin position="244"/>
        <end position="255"/>
    </location>
</feature>
<dbReference type="PROSITE" id="PS00108">
    <property type="entry name" value="PROTEIN_KINASE_ST"/>
    <property type="match status" value="1"/>
</dbReference>
<dbReference type="GO" id="GO:0005634">
    <property type="term" value="C:nucleus"/>
    <property type="evidence" value="ECO:0007669"/>
    <property type="project" value="TreeGrafter"/>
</dbReference>
<dbReference type="AlphaFoldDB" id="A0A3Q2CPS8"/>
<dbReference type="PANTHER" id="PTHR24345">
    <property type="entry name" value="SERINE/THREONINE-PROTEIN KINASE PLK"/>
    <property type="match status" value="1"/>
</dbReference>
<proteinExistence type="predicted"/>
<dbReference type="GeneTree" id="ENSGT00940000166239"/>
<feature type="domain" description="Protein kinase" evidence="7">
    <location>
        <begin position="1"/>
        <end position="228"/>
    </location>
</feature>
<accession>A0A3Q2CPS8</accession>
<dbReference type="SMART" id="SM00220">
    <property type="entry name" value="S_TKc"/>
    <property type="match status" value="1"/>
</dbReference>
<dbReference type="InterPro" id="IPR000719">
    <property type="entry name" value="Prot_kinase_dom"/>
</dbReference>
<keyword evidence="9" id="KW-1185">Reference proteome</keyword>
<dbReference type="SUPFAM" id="SSF56112">
    <property type="entry name" value="Protein kinase-like (PK-like)"/>
    <property type="match status" value="1"/>
</dbReference>
<keyword evidence="4" id="KW-0418">Kinase</keyword>
<dbReference type="PROSITE" id="PS50011">
    <property type="entry name" value="PROTEIN_KINASE_DOM"/>
    <property type="match status" value="1"/>
</dbReference>
<name>A0A3Q2CPS8_CYPVA</name>
<dbReference type="PANTHER" id="PTHR24345:SF0">
    <property type="entry name" value="CELL CYCLE SERINE_THREONINE-PROTEIN KINASE CDC5_MSD2"/>
    <property type="match status" value="1"/>
</dbReference>
<evidence type="ECO:0000256" key="1">
    <source>
        <dbReference type="ARBA" id="ARBA00022527"/>
    </source>
</evidence>
<protein>
    <submittedName>
        <fullName evidence="8">Testis-specific serine/threonine-protein kinase 1-like</fullName>
    </submittedName>
</protein>
<dbReference type="Pfam" id="PF00069">
    <property type="entry name" value="Pkinase"/>
    <property type="match status" value="1"/>
</dbReference>
<dbReference type="Proteomes" id="UP000265020">
    <property type="component" value="Unassembled WGS sequence"/>
</dbReference>
<evidence type="ECO:0000256" key="3">
    <source>
        <dbReference type="ARBA" id="ARBA00022741"/>
    </source>
</evidence>
<evidence type="ECO:0000256" key="4">
    <source>
        <dbReference type="ARBA" id="ARBA00022777"/>
    </source>
</evidence>
<evidence type="ECO:0000313" key="9">
    <source>
        <dbReference type="Proteomes" id="UP000265020"/>
    </source>
</evidence>
<feature type="compositionally biased region" description="Polar residues" evidence="6">
    <location>
        <begin position="257"/>
        <end position="269"/>
    </location>
</feature>
<evidence type="ECO:0000313" key="8">
    <source>
        <dbReference type="Ensembl" id="ENSCVAP00000007556.1"/>
    </source>
</evidence>
<dbReference type="InterPro" id="IPR011009">
    <property type="entry name" value="Kinase-like_dom_sf"/>
</dbReference>
<organism evidence="8 9">
    <name type="scientific">Cyprinodon variegatus</name>
    <name type="common">Sheepshead minnow</name>
    <dbReference type="NCBI Taxonomy" id="28743"/>
    <lineage>
        <taxon>Eukaryota</taxon>
        <taxon>Metazoa</taxon>
        <taxon>Chordata</taxon>
        <taxon>Craniata</taxon>
        <taxon>Vertebrata</taxon>
        <taxon>Euteleostomi</taxon>
        <taxon>Actinopterygii</taxon>
        <taxon>Neopterygii</taxon>
        <taxon>Teleostei</taxon>
        <taxon>Neoteleostei</taxon>
        <taxon>Acanthomorphata</taxon>
        <taxon>Ovalentaria</taxon>
        <taxon>Atherinomorphae</taxon>
        <taxon>Cyprinodontiformes</taxon>
        <taxon>Cyprinodontidae</taxon>
        <taxon>Cyprinodon</taxon>
    </lineage>
</organism>